<reference evidence="6 7" key="1">
    <citation type="journal article" date="2019" name="Nat. Ecol. Evol.">
        <title>Megaphylogeny resolves global patterns of mushroom evolution.</title>
        <authorList>
            <person name="Varga T."/>
            <person name="Krizsan K."/>
            <person name="Foldi C."/>
            <person name="Dima B."/>
            <person name="Sanchez-Garcia M."/>
            <person name="Sanchez-Ramirez S."/>
            <person name="Szollosi G.J."/>
            <person name="Szarkandi J.G."/>
            <person name="Papp V."/>
            <person name="Albert L."/>
            <person name="Andreopoulos W."/>
            <person name="Angelini C."/>
            <person name="Antonin V."/>
            <person name="Barry K.W."/>
            <person name="Bougher N.L."/>
            <person name="Buchanan P."/>
            <person name="Buyck B."/>
            <person name="Bense V."/>
            <person name="Catcheside P."/>
            <person name="Chovatia M."/>
            <person name="Cooper J."/>
            <person name="Damon W."/>
            <person name="Desjardin D."/>
            <person name="Finy P."/>
            <person name="Geml J."/>
            <person name="Haridas S."/>
            <person name="Hughes K."/>
            <person name="Justo A."/>
            <person name="Karasinski D."/>
            <person name="Kautmanova I."/>
            <person name="Kiss B."/>
            <person name="Kocsube S."/>
            <person name="Kotiranta H."/>
            <person name="LaButti K.M."/>
            <person name="Lechner B.E."/>
            <person name="Liimatainen K."/>
            <person name="Lipzen A."/>
            <person name="Lukacs Z."/>
            <person name="Mihaltcheva S."/>
            <person name="Morgado L.N."/>
            <person name="Niskanen T."/>
            <person name="Noordeloos M.E."/>
            <person name="Ohm R.A."/>
            <person name="Ortiz-Santana B."/>
            <person name="Ovrebo C."/>
            <person name="Racz N."/>
            <person name="Riley R."/>
            <person name="Savchenko A."/>
            <person name="Shiryaev A."/>
            <person name="Soop K."/>
            <person name="Spirin V."/>
            <person name="Szebenyi C."/>
            <person name="Tomsovsky M."/>
            <person name="Tulloss R.E."/>
            <person name="Uehling J."/>
            <person name="Grigoriev I.V."/>
            <person name="Vagvolgyi C."/>
            <person name="Papp T."/>
            <person name="Martin F.M."/>
            <person name="Miettinen O."/>
            <person name="Hibbett D.S."/>
            <person name="Nagy L.G."/>
        </authorList>
    </citation>
    <scope>NUCLEOTIDE SEQUENCE [LARGE SCALE GENOMIC DNA]</scope>
    <source>
        <strain evidence="6 7">CBS 962.96</strain>
    </source>
</reference>
<gene>
    <name evidence="6" type="ORF">K435DRAFT_965681</name>
</gene>
<evidence type="ECO:0000259" key="5">
    <source>
        <dbReference type="PROSITE" id="PS50865"/>
    </source>
</evidence>
<name>A0A4V4HG05_DENBC</name>
<feature type="domain" description="MYND-type" evidence="5">
    <location>
        <begin position="102"/>
        <end position="149"/>
    </location>
</feature>
<dbReference type="Pfam" id="PF14737">
    <property type="entry name" value="DUF4470"/>
    <property type="match status" value="1"/>
</dbReference>
<dbReference type="Proteomes" id="UP000297245">
    <property type="component" value="Unassembled WGS sequence"/>
</dbReference>
<dbReference type="EMBL" id="ML179165">
    <property type="protein sequence ID" value="THU96975.1"/>
    <property type="molecule type" value="Genomic_DNA"/>
</dbReference>
<dbReference type="InterPro" id="IPR002893">
    <property type="entry name" value="Znf_MYND"/>
</dbReference>
<dbReference type="GO" id="GO:0008270">
    <property type="term" value="F:zinc ion binding"/>
    <property type="evidence" value="ECO:0007669"/>
    <property type="project" value="UniProtKB-KW"/>
</dbReference>
<dbReference type="PROSITE" id="PS50865">
    <property type="entry name" value="ZF_MYND_2"/>
    <property type="match status" value="1"/>
</dbReference>
<keyword evidence="7" id="KW-1185">Reference proteome</keyword>
<dbReference type="Pfam" id="PF01753">
    <property type="entry name" value="zf-MYND"/>
    <property type="match status" value="1"/>
</dbReference>
<keyword evidence="2 4" id="KW-0863">Zinc-finger</keyword>
<evidence type="ECO:0000256" key="3">
    <source>
        <dbReference type="ARBA" id="ARBA00022833"/>
    </source>
</evidence>
<evidence type="ECO:0000256" key="4">
    <source>
        <dbReference type="PROSITE-ProRule" id="PRU00134"/>
    </source>
</evidence>
<evidence type="ECO:0000313" key="6">
    <source>
        <dbReference type="EMBL" id="THU96975.1"/>
    </source>
</evidence>
<organism evidence="6 7">
    <name type="scientific">Dendrothele bispora (strain CBS 962.96)</name>
    <dbReference type="NCBI Taxonomy" id="1314807"/>
    <lineage>
        <taxon>Eukaryota</taxon>
        <taxon>Fungi</taxon>
        <taxon>Dikarya</taxon>
        <taxon>Basidiomycota</taxon>
        <taxon>Agaricomycotina</taxon>
        <taxon>Agaricomycetes</taxon>
        <taxon>Agaricomycetidae</taxon>
        <taxon>Agaricales</taxon>
        <taxon>Agaricales incertae sedis</taxon>
        <taxon>Dendrothele</taxon>
    </lineage>
</organism>
<keyword evidence="1" id="KW-0479">Metal-binding</keyword>
<protein>
    <recommendedName>
        <fullName evidence="5">MYND-type domain-containing protein</fullName>
    </recommendedName>
</protein>
<proteinExistence type="predicted"/>
<keyword evidence="3" id="KW-0862">Zinc</keyword>
<dbReference type="Gene3D" id="6.10.140.2220">
    <property type="match status" value="1"/>
</dbReference>
<evidence type="ECO:0000256" key="1">
    <source>
        <dbReference type="ARBA" id="ARBA00022723"/>
    </source>
</evidence>
<evidence type="ECO:0000313" key="7">
    <source>
        <dbReference type="Proteomes" id="UP000297245"/>
    </source>
</evidence>
<dbReference type="OrthoDB" id="5282002at2759"/>
<dbReference type="SUPFAM" id="SSF144232">
    <property type="entry name" value="HIT/MYND zinc finger-like"/>
    <property type="match status" value="1"/>
</dbReference>
<dbReference type="InterPro" id="IPR027974">
    <property type="entry name" value="DUF4470"/>
</dbReference>
<sequence>MTDPVKSLDSALSQLVEEDDKISTLLSFLKTQNDRPRDIIDLDGFDQNFDPVSQAKDLTEASNVMNLVHQHGLLNEELYSGLLSLAAQAGTIRSQLSNPVDRLQCGNWDVHAGRRCTKIASKTCSGCRLVGYCSPSCQKEHWSTHKLADCKHKLKSQDWCPRWVLERRSPGFIVENNSGWNKGMIFGMGRSLWGNMPALDVLNLKYNEGMPQAASQDFSLAFVGINIMRTVNELPENYRGSLNLVINDHDPMVVCRNLLILTILGSITDVDDAIEHALHVWYSVFLPDTWMPKVLPVLHRLDLLQTNPSERPRTLSFGPHSKLNISVSPDTYEVLAATTALNTLVGGLTPAVANNALFNVMMAPERVDFRDRYYCKLEGSHRVAFQEWRQFGIVNPFGGFNAHLNQPNPWLFGPDHRLYLNDSASPFQGWDMSAVFEAGKAHGTTREDITGCLYFYLKSQLKIFANRLRSFDMTISLSDKDAIDLASLIKNGKILGVPRSTTFDRIEMANIVDVEYVGVQKVLEAWGSMLKSKKENKHAVLVGLFMNWPLLWDRADSMKATYESLGKTEFERVIKNFHLMYPDLIPQPDVFGFLSPNSASMMKVLSSLELCHENSKAFYAYLKDKGTDKAEKKAGVRMRKVNQVVAPRIGSTLGFPLNVLPRKLTGEEKYIMMALQGFTFQERYVEWERA</sequence>
<accession>A0A4V4HG05</accession>
<evidence type="ECO:0000256" key="2">
    <source>
        <dbReference type="ARBA" id="ARBA00022771"/>
    </source>
</evidence>
<dbReference type="AlphaFoldDB" id="A0A4V4HG05"/>